<proteinExistence type="predicted"/>
<evidence type="ECO:0000256" key="2">
    <source>
        <dbReference type="ARBA" id="ARBA00022643"/>
    </source>
</evidence>
<organism evidence="6 7">
    <name type="scientific">Actinopolyspora alba</name>
    <dbReference type="NCBI Taxonomy" id="673379"/>
    <lineage>
        <taxon>Bacteria</taxon>
        <taxon>Bacillati</taxon>
        <taxon>Actinomycetota</taxon>
        <taxon>Actinomycetes</taxon>
        <taxon>Actinopolysporales</taxon>
        <taxon>Actinopolysporaceae</taxon>
        <taxon>Actinopolyspora</taxon>
        <taxon>Actinopolyspora alba group</taxon>
    </lineage>
</organism>
<accession>A0A1I1X0Z1</accession>
<dbReference type="InterPro" id="IPR050172">
    <property type="entry name" value="SsuD_RutA_monooxygenase"/>
</dbReference>
<dbReference type="GO" id="GO:0008726">
    <property type="term" value="F:alkanesulfonate monooxygenase activity"/>
    <property type="evidence" value="ECO:0007669"/>
    <property type="project" value="TreeGrafter"/>
</dbReference>
<dbReference type="PANTHER" id="PTHR42847">
    <property type="entry name" value="ALKANESULFONATE MONOOXYGENASE"/>
    <property type="match status" value="1"/>
</dbReference>
<gene>
    <name evidence="6" type="ORF">SAMN04487819_106238</name>
</gene>
<dbReference type="GO" id="GO:0046306">
    <property type="term" value="P:alkanesulfonate catabolic process"/>
    <property type="evidence" value="ECO:0007669"/>
    <property type="project" value="TreeGrafter"/>
</dbReference>
<dbReference type="SUPFAM" id="SSF51679">
    <property type="entry name" value="Bacterial luciferase-like"/>
    <property type="match status" value="1"/>
</dbReference>
<dbReference type="Proteomes" id="UP000198716">
    <property type="component" value="Unassembled WGS sequence"/>
</dbReference>
<evidence type="ECO:0000259" key="5">
    <source>
        <dbReference type="Pfam" id="PF00296"/>
    </source>
</evidence>
<evidence type="ECO:0000313" key="7">
    <source>
        <dbReference type="Proteomes" id="UP000198716"/>
    </source>
</evidence>
<dbReference type="EMBL" id="FOMZ01000006">
    <property type="protein sequence ID" value="SFE01094.1"/>
    <property type="molecule type" value="Genomic_DNA"/>
</dbReference>
<keyword evidence="3" id="KW-0560">Oxidoreductase</keyword>
<dbReference type="InterPro" id="IPR011251">
    <property type="entry name" value="Luciferase-like_dom"/>
</dbReference>
<dbReference type="PANTHER" id="PTHR42847:SF4">
    <property type="entry name" value="ALKANESULFONATE MONOOXYGENASE-RELATED"/>
    <property type="match status" value="1"/>
</dbReference>
<sequence>MTDEQIEISVQATPDQPATWTQLARRCENLGVRALLAADHPGVGASPFVALAAAAAATSTLRVGTYVLNTGVRDPLLIAADAATLDVISDGRAEIGLGAGHTPAEWEMTGHTRPSPAARVRRLSTVATAVRQLLDGSTVPAADLAALRDVSLQAPRPIQQRVPLLVGGANPGLLRWGGAHADAVGLSGLGRTLSDGHSHTVSWSPPRVDAHVEQIHHGARAAGTNPPTVEALVQQVVITDDRHAAAAPLAEQLDTPIEDILAVPYLWIGTTDEIIEQLHTARHRWGITRWVVRGDALDHAVPVLDRL</sequence>
<dbReference type="InterPro" id="IPR036661">
    <property type="entry name" value="Luciferase-like_sf"/>
</dbReference>
<evidence type="ECO:0000256" key="4">
    <source>
        <dbReference type="ARBA" id="ARBA00023033"/>
    </source>
</evidence>
<name>A0A1I1X0Z1_9ACTN</name>
<dbReference type="RefSeq" id="WP_217641559.1">
    <property type="nucleotide sequence ID" value="NZ_FOMZ01000006.1"/>
</dbReference>
<evidence type="ECO:0000256" key="3">
    <source>
        <dbReference type="ARBA" id="ARBA00023002"/>
    </source>
</evidence>
<protein>
    <submittedName>
        <fullName evidence="6">Probable F420-dependent oxidoreductase, MSMEG_2516 family</fullName>
    </submittedName>
</protein>
<dbReference type="AlphaFoldDB" id="A0A1I1X0Z1"/>
<reference evidence="7" key="1">
    <citation type="submission" date="2016-10" db="EMBL/GenBank/DDBJ databases">
        <authorList>
            <person name="Varghese N."/>
            <person name="Submissions S."/>
        </authorList>
    </citation>
    <scope>NUCLEOTIDE SEQUENCE [LARGE SCALE GENOMIC DNA]</scope>
    <source>
        <strain evidence="7">DSM 45004</strain>
    </source>
</reference>
<dbReference type="Gene3D" id="3.20.20.30">
    <property type="entry name" value="Luciferase-like domain"/>
    <property type="match status" value="1"/>
</dbReference>
<evidence type="ECO:0000256" key="1">
    <source>
        <dbReference type="ARBA" id="ARBA00022630"/>
    </source>
</evidence>
<keyword evidence="4" id="KW-0503">Monooxygenase</keyword>
<keyword evidence="1" id="KW-0285">Flavoprotein</keyword>
<evidence type="ECO:0000313" key="6">
    <source>
        <dbReference type="EMBL" id="SFE01094.1"/>
    </source>
</evidence>
<keyword evidence="2" id="KW-0288">FMN</keyword>
<keyword evidence="7" id="KW-1185">Reference proteome</keyword>
<feature type="domain" description="Luciferase-like" evidence="5">
    <location>
        <begin position="13"/>
        <end position="250"/>
    </location>
</feature>
<dbReference type="Pfam" id="PF00296">
    <property type="entry name" value="Bac_luciferase"/>
    <property type="match status" value="1"/>
</dbReference>